<evidence type="ECO:0000313" key="1">
    <source>
        <dbReference type="EMBL" id="ELY41912.1"/>
    </source>
</evidence>
<keyword evidence="2" id="KW-1185">Reference proteome</keyword>
<comment type="caution">
    <text evidence="1">The sequence shown here is derived from an EMBL/GenBank/DDBJ whole genome shotgun (WGS) entry which is preliminary data.</text>
</comment>
<gene>
    <name evidence="1" type="ORF">C496_08956</name>
</gene>
<name>L9VY08_9EURY</name>
<reference evidence="1 2" key="1">
    <citation type="journal article" date="2014" name="PLoS Genet.">
        <title>Phylogenetically driven sequencing of extremely halophilic archaea reveals strategies for static and dynamic osmo-response.</title>
        <authorList>
            <person name="Becker E.A."/>
            <person name="Seitzer P.M."/>
            <person name="Tritt A."/>
            <person name="Larsen D."/>
            <person name="Krusor M."/>
            <person name="Yao A.I."/>
            <person name="Wu D."/>
            <person name="Madern D."/>
            <person name="Eisen J.A."/>
            <person name="Darling A.E."/>
            <person name="Facciotti M.T."/>
        </authorList>
    </citation>
    <scope>NUCLEOTIDE SEQUENCE [LARGE SCALE GENOMIC DNA]</scope>
    <source>
        <strain evidence="1 2">GA33</strain>
    </source>
</reference>
<protein>
    <submittedName>
        <fullName evidence="1">Uncharacterized protein</fullName>
    </submittedName>
</protein>
<sequence>MCLMENTLWNQPFMPRYTTLGMMRGATVIIFTEFTSEQQEIRLLTMVMSILRKTRLPQTN</sequence>
<organism evidence="1 2">
    <name type="scientific">Natronorubrum tibetense GA33</name>
    <dbReference type="NCBI Taxonomy" id="1114856"/>
    <lineage>
        <taxon>Archaea</taxon>
        <taxon>Methanobacteriati</taxon>
        <taxon>Methanobacteriota</taxon>
        <taxon>Stenosarchaea group</taxon>
        <taxon>Halobacteria</taxon>
        <taxon>Halobacteriales</taxon>
        <taxon>Natrialbaceae</taxon>
        <taxon>Natronorubrum</taxon>
    </lineage>
</organism>
<dbReference type="AlphaFoldDB" id="L9VY08"/>
<dbReference type="EMBL" id="AOHW01000026">
    <property type="protein sequence ID" value="ELY41912.1"/>
    <property type="molecule type" value="Genomic_DNA"/>
</dbReference>
<proteinExistence type="predicted"/>
<accession>L9VY08</accession>
<dbReference type="Proteomes" id="UP000011599">
    <property type="component" value="Unassembled WGS sequence"/>
</dbReference>
<evidence type="ECO:0000313" key="2">
    <source>
        <dbReference type="Proteomes" id="UP000011599"/>
    </source>
</evidence>